<evidence type="ECO:0000313" key="1">
    <source>
        <dbReference type="EMBL" id="APS00761.1"/>
    </source>
</evidence>
<keyword evidence="2" id="KW-1185">Reference proteome</keyword>
<proteinExistence type="predicted"/>
<organism evidence="1 2">
    <name type="scientific">Pajaroellobacter abortibovis</name>
    <dbReference type="NCBI Taxonomy" id="1882918"/>
    <lineage>
        <taxon>Bacteria</taxon>
        <taxon>Pseudomonadati</taxon>
        <taxon>Myxococcota</taxon>
        <taxon>Polyangia</taxon>
        <taxon>Polyangiales</taxon>
        <taxon>Polyangiaceae</taxon>
    </lineage>
</organism>
<sequence length="273" mass="31297">MSSNWIAHHASVHALSLVQKACDTHSIKILPVKGILTSYLLYEDPFKRTLSDVDIRISQSDLGKLLSIASKYGWKILRYCPEYKNIILSIGGIQIDVETTVGPPGVCSLTVEEMLTQAKEHTSPFGFPHLQPEIHQHALLLCMNIFKDKLIYAQKWAIQDVEQIITHKNFDVRKFIHLVKRSHNQTILSIVAKWLSIHHSSKPWTNIYQKLAPRIPRPIYARCIHFLIETHDPFPFALKIGARLASDHPPTRKLALKKLYKFAKKKYLVNLLS</sequence>
<evidence type="ECO:0008006" key="3">
    <source>
        <dbReference type="Google" id="ProtNLM"/>
    </source>
</evidence>
<protein>
    <recommendedName>
        <fullName evidence="3">Nucleotidyltransferase</fullName>
    </recommendedName>
</protein>
<accession>A0A1L6MYU8</accession>
<reference evidence="1 2" key="1">
    <citation type="submission" date="2016-08" db="EMBL/GenBank/DDBJ databases">
        <title>Identification and validation of antigenic proteins from Pajaroellobacter abortibovis using de-novo genome sequence assembly and reverse vaccinology.</title>
        <authorList>
            <person name="Welly B.T."/>
            <person name="Miller M.R."/>
            <person name="Stott J.L."/>
            <person name="Blanchard M.T."/>
            <person name="Islas-Trejo A.D."/>
            <person name="O'Rourke S.M."/>
            <person name="Young A.E."/>
            <person name="Medrano J.F."/>
            <person name="Van Eenennaam A.L."/>
        </authorList>
    </citation>
    <scope>NUCLEOTIDE SEQUENCE [LARGE SCALE GENOMIC DNA]</scope>
    <source>
        <strain evidence="1 2">BTF92-0548A/99-0131</strain>
    </source>
</reference>
<dbReference type="EMBL" id="CP016908">
    <property type="protein sequence ID" value="APS00761.1"/>
    <property type="molecule type" value="Genomic_DNA"/>
</dbReference>
<dbReference type="KEGG" id="pabo:BCY86_08770"/>
<dbReference type="InterPro" id="IPR039498">
    <property type="entry name" value="NTP_transf_5"/>
</dbReference>
<dbReference type="Pfam" id="PF14907">
    <property type="entry name" value="NTP_transf_5"/>
    <property type="match status" value="1"/>
</dbReference>
<name>A0A1L6MYU8_9BACT</name>
<gene>
    <name evidence="1" type="ORF">BCY86_08770</name>
</gene>
<dbReference type="AlphaFoldDB" id="A0A1L6MYU8"/>
<dbReference type="Proteomes" id="UP000185544">
    <property type="component" value="Chromosome"/>
</dbReference>
<evidence type="ECO:0000313" key="2">
    <source>
        <dbReference type="Proteomes" id="UP000185544"/>
    </source>
</evidence>
<dbReference type="STRING" id="1882918.BCY86_08770"/>